<dbReference type="PANTHER" id="PTHR41282:SF1">
    <property type="entry name" value="CONSERVED TRANSMEMBRANE PROTEIN-RELATED"/>
    <property type="match status" value="1"/>
</dbReference>
<keyword evidence="2" id="KW-0812">Transmembrane</keyword>
<reference evidence="3 4" key="1">
    <citation type="submission" date="2017-12" db="EMBL/GenBank/DDBJ databases">
        <title>Phylogenetic diversity of female urinary microbiome.</title>
        <authorList>
            <person name="Thomas-White K."/>
            <person name="Wolfe A.J."/>
        </authorList>
    </citation>
    <scope>NUCLEOTIDE SEQUENCE [LARGE SCALE GENOMIC DNA]</scope>
    <source>
        <strain evidence="3 4">UMB1298</strain>
    </source>
</reference>
<feature type="transmembrane region" description="Helical" evidence="2">
    <location>
        <begin position="77"/>
        <end position="99"/>
    </location>
</feature>
<dbReference type="Proteomes" id="UP000234206">
    <property type="component" value="Unassembled WGS sequence"/>
</dbReference>
<proteinExistence type="predicted"/>
<feature type="transmembrane region" description="Helical" evidence="2">
    <location>
        <begin position="159"/>
        <end position="181"/>
    </location>
</feature>
<dbReference type="InterPro" id="IPR010539">
    <property type="entry name" value="BaxI_1-like"/>
</dbReference>
<evidence type="ECO:0000256" key="2">
    <source>
        <dbReference type="SAM" id="Phobius"/>
    </source>
</evidence>
<dbReference type="RefSeq" id="WP_101850026.1">
    <property type="nucleotide sequence ID" value="NZ_JBHLVH010000017.1"/>
</dbReference>
<organism evidence="3 4">
    <name type="scientific">Kytococcus schroeteri</name>
    <dbReference type="NCBI Taxonomy" id="138300"/>
    <lineage>
        <taxon>Bacteria</taxon>
        <taxon>Bacillati</taxon>
        <taxon>Actinomycetota</taxon>
        <taxon>Actinomycetes</taxon>
        <taxon>Micrococcales</taxon>
        <taxon>Kytococcaceae</taxon>
        <taxon>Kytococcus</taxon>
    </lineage>
</organism>
<comment type="caution">
    <text evidence="3">The sequence shown here is derived from an EMBL/GenBank/DDBJ whole genome shotgun (WGS) entry which is preliminary data.</text>
</comment>
<name>A0A2I1P8I7_9MICO</name>
<gene>
    <name evidence="3" type="ORF">CYJ76_10175</name>
</gene>
<protein>
    <recommendedName>
        <fullName evidence="5">Bax inhibitor-1/YccA family protein</fullName>
    </recommendedName>
</protein>
<evidence type="ECO:0000256" key="1">
    <source>
        <dbReference type="SAM" id="MobiDB-lite"/>
    </source>
</evidence>
<dbReference type="PANTHER" id="PTHR41282">
    <property type="entry name" value="CONSERVED TRANSMEMBRANE PROTEIN-RELATED"/>
    <property type="match status" value="1"/>
</dbReference>
<feature type="transmembrane region" description="Helical" evidence="2">
    <location>
        <begin position="193"/>
        <end position="217"/>
    </location>
</feature>
<feature type="transmembrane region" description="Helical" evidence="2">
    <location>
        <begin position="262"/>
        <end position="283"/>
    </location>
</feature>
<feature type="transmembrane region" description="Helical" evidence="2">
    <location>
        <begin position="134"/>
        <end position="153"/>
    </location>
</feature>
<evidence type="ECO:0000313" key="4">
    <source>
        <dbReference type="Proteomes" id="UP000234206"/>
    </source>
</evidence>
<accession>A0A2I1P8I7</accession>
<evidence type="ECO:0008006" key="5">
    <source>
        <dbReference type="Google" id="ProtNLM"/>
    </source>
</evidence>
<evidence type="ECO:0000313" key="3">
    <source>
        <dbReference type="EMBL" id="PKZ40955.1"/>
    </source>
</evidence>
<keyword evidence="2" id="KW-0472">Membrane</keyword>
<dbReference type="Pfam" id="PF12811">
    <property type="entry name" value="BaxI_1"/>
    <property type="match status" value="1"/>
</dbReference>
<feature type="region of interest" description="Disordered" evidence="1">
    <location>
        <begin position="1"/>
        <end position="21"/>
    </location>
</feature>
<keyword evidence="2" id="KW-1133">Transmembrane helix</keyword>
<dbReference type="EMBL" id="PKIZ01000022">
    <property type="protein sequence ID" value="PKZ40955.1"/>
    <property type="molecule type" value="Genomic_DNA"/>
</dbReference>
<dbReference type="AlphaFoldDB" id="A0A2I1P8I7"/>
<sequence length="289" mass="30977">MAFNPTMNRVEKESRSGQPRYGQYADFDAAPQYGQATYGQQQYAQAPYGQQYAGMEQAYAAPAVDQGRTGRVSLDDVFVKTAVLFGIVLAAAAGTWVVVGAQPQLAMVVWLAGMFGSLLLSFVIGFMKTVNVPLILLHAVLQGAFIGAVSATYESLQDGIVATAVVATVGTFAAMLLGWKVGLVKVSSRAMRIFGLIALGYLVFQLVNLGFAFFAGASIYSTGLGWIVALVGVALAAYSLAIDFETVQRSVASGMPQKYSWLLAHGLIASLVWLYIEILRLLYVLRSND</sequence>
<feature type="transmembrane region" description="Helical" evidence="2">
    <location>
        <begin position="223"/>
        <end position="241"/>
    </location>
</feature>
<keyword evidence="4" id="KW-1185">Reference proteome</keyword>
<feature type="transmembrane region" description="Helical" evidence="2">
    <location>
        <begin position="105"/>
        <end position="127"/>
    </location>
</feature>
<dbReference type="OrthoDB" id="116480at2"/>